<dbReference type="Proteomes" id="UP000068382">
    <property type="component" value="Unassembled WGS sequence"/>
</dbReference>
<dbReference type="RefSeq" id="WP_068242141.1">
    <property type="nucleotide sequence ID" value="NZ_LPUY01000053.1"/>
</dbReference>
<dbReference type="InterPro" id="IPR014710">
    <property type="entry name" value="RmlC-like_jellyroll"/>
</dbReference>
<evidence type="ECO:0000313" key="3">
    <source>
        <dbReference type="Proteomes" id="UP000068382"/>
    </source>
</evidence>
<proteinExistence type="predicted"/>
<dbReference type="Pfam" id="PF09313">
    <property type="entry name" value="TehB-like"/>
    <property type="match status" value="1"/>
</dbReference>
<sequence length="100" mass="10810">MTITLPSTVEKYAESPVFTEGTVPAALLREHSTKVGAWGLIVVRDGALTYTRKGCTPIRLTAGDSAVILPQEPHHVTPGDAVTFQIEFYRQRDTQPGGST</sequence>
<dbReference type="AlphaFoldDB" id="A0A132BZW8"/>
<feature type="domain" description="TehB/YeaR-like" evidence="1">
    <location>
        <begin position="15"/>
        <end position="86"/>
    </location>
</feature>
<gene>
    <name evidence="2" type="ORF">TRIHO_17480</name>
</gene>
<name>A0A132BZW8_9RHOB</name>
<protein>
    <submittedName>
        <fullName evidence="2">Tellurite resistance protein TehB</fullName>
    </submittedName>
</protein>
<dbReference type="EMBL" id="LPUY01000053">
    <property type="protein sequence ID" value="KUP93407.1"/>
    <property type="molecule type" value="Genomic_DNA"/>
</dbReference>
<evidence type="ECO:0000313" key="2">
    <source>
        <dbReference type="EMBL" id="KUP93407.1"/>
    </source>
</evidence>
<dbReference type="SUPFAM" id="SSF51197">
    <property type="entry name" value="Clavaminate synthase-like"/>
    <property type="match status" value="1"/>
</dbReference>
<reference evidence="2 3" key="1">
    <citation type="submission" date="2015-12" db="EMBL/GenBank/DDBJ databases">
        <title>Genome sequence of the marine Rhodobacteraceae strain O3.65, Candidatus Tritonibacter horizontis.</title>
        <authorList>
            <person name="Poehlein A."/>
            <person name="Giebel H.A."/>
            <person name="Voget S."/>
            <person name="Brinkhoff T."/>
        </authorList>
    </citation>
    <scope>NUCLEOTIDE SEQUENCE [LARGE SCALE GENOMIC DNA]</scope>
    <source>
        <strain evidence="2 3">O3.65</strain>
    </source>
</reference>
<organism evidence="2 3">
    <name type="scientific">Tritonibacter horizontis</name>
    <dbReference type="NCBI Taxonomy" id="1768241"/>
    <lineage>
        <taxon>Bacteria</taxon>
        <taxon>Pseudomonadati</taxon>
        <taxon>Pseudomonadota</taxon>
        <taxon>Alphaproteobacteria</taxon>
        <taxon>Rhodobacterales</taxon>
        <taxon>Paracoccaceae</taxon>
        <taxon>Tritonibacter</taxon>
    </lineage>
</organism>
<dbReference type="InterPro" id="IPR015392">
    <property type="entry name" value="TehB/YeaR-like_dom"/>
</dbReference>
<keyword evidence="3" id="KW-1185">Reference proteome</keyword>
<dbReference type="Gene3D" id="2.60.120.10">
    <property type="entry name" value="Jelly Rolls"/>
    <property type="match status" value="1"/>
</dbReference>
<dbReference type="OrthoDB" id="7282222at2"/>
<accession>A0A132BZW8</accession>
<comment type="caution">
    <text evidence="2">The sequence shown here is derived from an EMBL/GenBank/DDBJ whole genome shotgun (WGS) entry which is preliminary data.</text>
</comment>
<evidence type="ECO:0000259" key="1">
    <source>
        <dbReference type="Pfam" id="PF09313"/>
    </source>
</evidence>